<reference evidence="1" key="1">
    <citation type="submission" date="2014-09" db="EMBL/GenBank/DDBJ databases">
        <authorList>
            <person name="Magalhaes I.L.F."/>
            <person name="Oliveira U."/>
            <person name="Santos F.R."/>
            <person name="Vidigal T.H.D.A."/>
            <person name="Brescovit A.D."/>
            <person name="Santos A.J."/>
        </authorList>
    </citation>
    <scope>NUCLEOTIDE SEQUENCE</scope>
    <source>
        <tissue evidence="1">Shoot tissue taken approximately 20 cm above the soil surface</tissue>
    </source>
</reference>
<dbReference type="EMBL" id="GBRH01260086">
    <property type="protein sequence ID" value="JAD37809.1"/>
    <property type="molecule type" value="Transcribed_RNA"/>
</dbReference>
<name>A0A0A8ZEG5_ARUDO</name>
<dbReference type="AlphaFoldDB" id="A0A0A8ZEG5"/>
<reference evidence="1" key="2">
    <citation type="journal article" date="2015" name="Data Brief">
        <title>Shoot transcriptome of the giant reed, Arundo donax.</title>
        <authorList>
            <person name="Barrero R.A."/>
            <person name="Guerrero F.D."/>
            <person name="Moolhuijzen P."/>
            <person name="Goolsby J.A."/>
            <person name="Tidwell J."/>
            <person name="Bellgard S.E."/>
            <person name="Bellgard M.I."/>
        </authorList>
    </citation>
    <scope>NUCLEOTIDE SEQUENCE</scope>
    <source>
        <tissue evidence="1">Shoot tissue taken approximately 20 cm above the soil surface</tissue>
    </source>
</reference>
<sequence length="38" mass="4298">MSAKFSLRPRITFSTKVRSVTVSPRSIRASAMLLNFLQ</sequence>
<protein>
    <submittedName>
        <fullName evidence="1">Uncharacterized protein</fullName>
    </submittedName>
</protein>
<proteinExistence type="predicted"/>
<accession>A0A0A8ZEG5</accession>
<evidence type="ECO:0000313" key="1">
    <source>
        <dbReference type="EMBL" id="JAD37809.1"/>
    </source>
</evidence>
<organism evidence="1">
    <name type="scientific">Arundo donax</name>
    <name type="common">Giant reed</name>
    <name type="synonym">Donax arundinaceus</name>
    <dbReference type="NCBI Taxonomy" id="35708"/>
    <lineage>
        <taxon>Eukaryota</taxon>
        <taxon>Viridiplantae</taxon>
        <taxon>Streptophyta</taxon>
        <taxon>Embryophyta</taxon>
        <taxon>Tracheophyta</taxon>
        <taxon>Spermatophyta</taxon>
        <taxon>Magnoliopsida</taxon>
        <taxon>Liliopsida</taxon>
        <taxon>Poales</taxon>
        <taxon>Poaceae</taxon>
        <taxon>PACMAD clade</taxon>
        <taxon>Arundinoideae</taxon>
        <taxon>Arundineae</taxon>
        <taxon>Arundo</taxon>
    </lineage>
</organism>